<dbReference type="PROSITE" id="PS51118">
    <property type="entry name" value="HTH_HXLR"/>
    <property type="match status" value="1"/>
</dbReference>
<evidence type="ECO:0000313" key="6">
    <source>
        <dbReference type="Proteomes" id="UP000609064"/>
    </source>
</evidence>
<feature type="domain" description="HTH hxlR-type" evidence="4">
    <location>
        <begin position="13"/>
        <end position="116"/>
    </location>
</feature>
<dbReference type="InterPro" id="IPR036388">
    <property type="entry name" value="WH-like_DNA-bd_sf"/>
</dbReference>
<evidence type="ECO:0000259" key="4">
    <source>
        <dbReference type="PROSITE" id="PS51118"/>
    </source>
</evidence>
<sequence>MGNQLTTEKVTECKKSVKAIHDVMDIIGGKWKISIIACLCYHPMRFSEVLKEIEGISGKVLSKELKDLEMNQLVTRTVLDTQPITVEYAITEYGRTLKEVTSVIADWGMKHRQRIMS</sequence>
<dbReference type="Proteomes" id="UP000609064">
    <property type="component" value="Unassembled WGS sequence"/>
</dbReference>
<dbReference type="RefSeq" id="WP_188769529.1">
    <property type="nucleotide sequence ID" value="NZ_BMKK01000011.1"/>
</dbReference>
<keyword evidence="3" id="KW-0804">Transcription</keyword>
<keyword evidence="1" id="KW-0805">Transcription regulation</keyword>
<dbReference type="GO" id="GO:0003677">
    <property type="term" value="F:DNA binding"/>
    <property type="evidence" value="ECO:0007669"/>
    <property type="project" value="UniProtKB-KW"/>
</dbReference>
<keyword evidence="6" id="KW-1185">Reference proteome</keyword>
<dbReference type="SUPFAM" id="SSF46785">
    <property type="entry name" value="Winged helix' DNA-binding domain"/>
    <property type="match status" value="1"/>
</dbReference>
<evidence type="ECO:0000256" key="2">
    <source>
        <dbReference type="ARBA" id="ARBA00023125"/>
    </source>
</evidence>
<gene>
    <name evidence="5" type="ORF">GCM10011514_44260</name>
</gene>
<proteinExistence type="predicted"/>
<evidence type="ECO:0000313" key="5">
    <source>
        <dbReference type="EMBL" id="GGD75481.1"/>
    </source>
</evidence>
<dbReference type="PANTHER" id="PTHR33204">
    <property type="entry name" value="TRANSCRIPTIONAL REGULATOR, MARR FAMILY"/>
    <property type="match status" value="1"/>
</dbReference>
<dbReference type="PANTHER" id="PTHR33204:SF18">
    <property type="entry name" value="TRANSCRIPTIONAL REGULATORY PROTEIN"/>
    <property type="match status" value="1"/>
</dbReference>
<evidence type="ECO:0000256" key="1">
    <source>
        <dbReference type="ARBA" id="ARBA00023015"/>
    </source>
</evidence>
<dbReference type="InterPro" id="IPR036390">
    <property type="entry name" value="WH_DNA-bd_sf"/>
</dbReference>
<dbReference type="Gene3D" id="1.10.10.10">
    <property type="entry name" value="Winged helix-like DNA-binding domain superfamily/Winged helix DNA-binding domain"/>
    <property type="match status" value="1"/>
</dbReference>
<name>A0A916Z3T2_9BACT</name>
<dbReference type="InterPro" id="IPR002577">
    <property type="entry name" value="HTH_HxlR"/>
</dbReference>
<dbReference type="AlphaFoldDB" id="A0A916Z3T2"/>
<evidence type="ECO:0000256" key="3">
    <source>
        <dbReference type="ARBA" id="ARBA00023163"/>
    </source>
</evidence>
<comment type="caution">
    <text evidence="5">The sequence shown here is derived from an EMBL/GenBank/DDBJ whole genome shotgun (WGS) entry which is preliminary data.</text>
</comment>
<accession>A0A916Z3T2</accession>
<reference evidence="5" key="2">
    <citation type="submission" date="2020-09" db="EMBL/GenBank/DDBJ databases">
        <authorList>
            <person name="Sun Q."/>
            <person name="Zhou Y."/>
        </authorList>
    </citation>
    <scope>NUCLEOTIDE SEQUENCE</scope>
    <source>
        <strain evidence="5">CGMCC 1.15958</strain>
    </source>
</reference>
<keyword evidence="2" id="KW-0238">DNA-binding</keyword>
<reference evidence="5" key="1">
    <citation type="journal article" date="2014" name="Int. J. Syst. Evol. Microbiol.">
        <title>Complete genome sequence of Corynebacterium casei LMG S-19264T (=DSM 44701T), isolated from a smear-ripened cheese.</title>
        <authorList>
            <consortium name="US DOE Joint Genome Institute (JGI-PGF)"/>
            <person name="Walter F."/>
            <person name="Albersmeier A."/>
            <person name="Kalinowski J."/>
            <person name="Ruckert C."/>
        </authorList>
    </citation>
    <scope>NUCLEOTIDE SEQUENCE</scope>
    <source>
        <strain evidence="5">CGMCC 1.15958</strain>
    </source>
</reference>
<protein>
    <submittedName>
        <fullName evidence="5">HxlR family transcriptional regulator</fullName>
    </submittedName>
</protein>
<organism evidence="5 6">
    <name type="scientific">Emticicia aquatilis</name>
    <dbReference type="NCBI Taxonomy" id="1537369"/>
    <lineage>
        <taxon>Bacteria</taxon>
        <taxon>Pseudomonadati</taxon>
        <taxon>Bacteroidota</taxon>
        <taxon>Cytophagia</taxon>
        <taxon>Cytophagales</taxon>
        <taxon>Leadbetterellaceae</taxon>
        <taxon>Emticicia</taxon>
    </lineage>
</organism>
<dbReference type="EMBL" id="BMKK01000011">
    <property type="protein sequence ID" value="GGD75481.1"/>
    <property type="molecule type" value="Genomic_DNA"/>
</dbReference>
<dbReference type="Pfam" id="PF01638">
    <property type="entry name" value="HxlR"/>
    <property type="match status" value="1"/>
</dbReference>